<evidence type="ECO:0000259" key="2">
    <source>
        <dbReference type="Pfam" id="PF12708"/>
    </source>
</evidence>
<accession>A0A2M9A5X0</accession>
<evidence type="ECO:0000313" key="3">
    <source>
        <dbReference type="EMBL" id="PJJ41038.1"/>
    </source>
</evidence>
<dbReference type="Gene3D" id="2.160.20.10">
    <property type="entry name" value="Single-stranded right-handed beta-helix, Pectin lyase-like"/>
    <property type="match status" value="1"/>
</dbReference>
<dbReference type="InterPro" id="IPR012334">
    <property type="entry name" value="Pectin_lyas_fold"/>
</dbReference>
<organism evidence="3 4">
    <name type="scientific">Hallerella succinigenes</name>
    <dbReference type="NCBI Taxonomy" id="1896222"/>
    <lineage>
        <taxon>Bacteria</taxon>
        <taxon>Pseudomonadati</taxon>
        <taxon>Fibrobacterota</taxon>
        <taxon>Fibrobacteria</taxon>
        <taxon>Fibrobacterales</taxon>
        <taxon>Fibrobacteraceae</taxon>
        <taxon>Hallerella</taxon>
    </lineage>
</organism>
<keyword evidence="1" id="KW-0732">Signal</keyword>
<gene>
    <name evidence="3" type="ORF">BGX16_0992</name>
</gene>
<dbReference type="EMBL" id="PGEX01000001">
    <property type="protein sequence ID" value="PJJ41038.1"/>
    <property type="molecule type" value="Genomic_DNA"/>
</dbReference>
<name>A0A2M9A5X0_9BACT</name>
<dbReference type="OrthoDB" id="9795222at2"/>
<evidence type="ECO:0000313" key="4">
    <source>
        <dbReference type="Proteomes" id="UP000231134"/>
    </source>
</evidence>
<feature type="signal peptide" evidence="1">
    <location>
        <begin position="1"/>
        <end position="19"/>
    </location>
</feature>
<dbReference type="Pfam" id="PF12708">
    <property type="entry name" value="Pect-lyase_RHGA_epim"/>
    <property type="match status" value="1"/>
</dbReference>
<sequence>MRAFLTFTLFWIWTSSAFAQVFLNVQDFGGFPNDGASDDVALQSAFEEAAKQNAQGVFLPAGRWQFEKPIYVPRGLTLKGTYTRPHIAERADLEGAGTTIECYVGRAADIDKEPWKYESCVTLLGSATLDGVNLVYPEQADVWNPVPYSWTVFCNNDYDENHQVREISHCAVVNTTLVNSYAGIFMRWSANDHFISGVNMSVFKKGMVLDGITSLGVIQNVNIHNQYSWPFYGIKASDHAKAELLAKQNLENMTGIEFHRADWGWLNQVFIIYANKGFVFEKSMTAADSSQWEFGTRALPSFDISNSGCDLCNVAVEANFVNTGVGVNFSNSNLLGRVILGDSCYGSLRFTNAFFSFGVTGADVEKDQFTVGKHATLQIVNSEVLNFPEGISKEAPWRGKIFNVRGVLQLSNTVFAVPDTGRYDARTFEHLIVQGSGLATVQNVIFRGPEFRFSTKEKGRVRASMIGHREISEEMPYNPPR</sequence>
<feature type="domain" description="Rhamnogalacturonase A/B/Epimerase-like pectate lyase" evidence="2">
    <location>
        <begin position="22"/>
        <end position="97"/>
    </location>
</feature>
<keyword evidence="4" id="KW-1185">Reference proteome</keyword>
<evidence type="ECO:0000256" key="1">
    <source>
        <dbReference type="SAM" id="SignalP"/>
    </source>
</evidence>
<protein>
    <submittedName>
        <fullName evidence="3">Pectate lyase-like protein</fullName>
    </submittedName>
</protein>
<proteinExistence type="predicted"/>
<dbReference type="InterPro" id="IPR024535">
    <property type="entry name" value="RHGA/B-epi-like_pectate_lyase"/>
</dbReference>
<reference evidence="3 4" key="1">
    <citation type="submission" date="2017-11" db="EMBL/GenBank/DDBJ databases">
        <title>Animal gut microbial communities from fecal samples from Wisconsin, USA.</title>
        <authorList>
            <person name="Neumann A."/>
        </authorList>
    </citation>
    <scope>NUCLEOTIDE SEQUENCE [LARGE SCALE GENOMIC DNA]</scope>
    <source>
        <strain evidence="3 4">UWS3</strain>
    </source>
</reference>
<dbReference type="GO" id="GO:0016829">
    <property type="term" value="F:lyase activity"/>
    <property type="evidence" value="ECO:0007669"/>
    <property type="project" value="UniProtKB-KW"/>
</dbReference>
<comment type="caution">
    <text evidence="3">The sequence shown here is derived from an EMBL/GenBank/DDBJ whole genome shotgun (WGS) entry which is preliminary data.</text>
</comment>
<dbReference type="InterPro" id="IPR011050">
    <property type="entry name" value="Pectin_lyase_fold/virulence"/>
</dbReference>
<dbReference type="AlphaFoldDB" id="A0A2M9A5X0"/>
<dbReference type="RefSeq" id="WP_157797875.1">
    <property type="nucleotide sequence ID" value="NZ_PGEX01000001.1"/>
</dbReference>
<feature type="chain" id="PRO_5014889699" evidence="1">
    <location>
        <begin position="20"/>
        <end position="481"/>
    </location>
</feature>
<dbReference type="Proteomes" id="UP000231134">
    <property type="component" value="Unassembled WGS sequence"/>
</dbReference>
<dbReference type="SUPFAM" id="SSF51126">
    <property type="entry name" value="Pectin lyase-like"/>
    <property type="match status" value="1"/>
</dbReference>
<keyword evidence="3" id="KW-0456">Lyase</keyword>